<organism evidence="6 7">
    <name type="scientific">Rozella allomycis (strain CSF55)</name>
    <dbReference type="NCBI Taxonomy" id="988480"/>
    <lineage>
        <taxon>Eukaryota</taxon>
        <taxon>Fungi</taxon>
        <taxon>Fungi incertae sedis</taxon>
        <taxon>Cryptomycota</taxon>
        <taxon>Cryptomycota incertae sedis</taxon>
        <taxon>Rozella</taxon>
    </lineage>
</organism>
<dbReference type="PANTHER" id="PTHR45918:SF1">
    <property type="entry name" value="ALPHA-1,3_1,6-MANNOSYLTRANSFERASE ALG2"/>
    <property type="match status" value="1"/>
</dbReference>
<dbReference type="AlphaFoldDB" id="A0A4P9YGS6"/>
<evidence type="ECO:0000313" key="7">
    <source>
        <dbReference type="Proteomes" id="UP000281549"/>
    </source>
</evidence>
<keyword evidence="2 4" id="KW-0328">Glycosyltransferase</keyword>
<dbReference type="GO" id="GO:0004378">
    <property type="term" value="F:GDP-Man:Man(1)GlcNAc(2)-PP-Dol alpha-1,3-mannosyltransferase activity"/>
    <property type="evidence" value="ECO:0007669"/>
    <property type="project" value="UniProtKB-UniRule"/>
</dbReference>
<gene>
    <name evidence="6" type="ORF">ROZALSC1DRAFT_14820</name>
</gene>
<evidence type="ECO:0000256" key="3">
    <source>
        <dbReference type="ARBA" id="ARBA00022679"/>
    </source>
</evidence>
<evidence type="ECO:0000256" key="2">
    <source>
        <dbReference type="ARBA" id="ARBA00022676"/>
    </source>
</evidence>
<dbReference type="Proteomes" id="UP000281549">
    <property type="component" value="Unassembled WGS sequence"/>
</dbReference>
<dbReference type="Pfam" id="PF00534">
    <property type="entry name" value="Glycos_transf_1"/>
    <property type="match status" value="1"/>
</dbReference>
<proteinExistence type="inferred from homology"/>
<evidence type="ECO:0000259" key="5">
    <source>
        <dbReference type="Pfam" id="PF00534"/>
    </source>
</evidence>
<dbReference type="PANTHER" id="PTHR45918">
    <property type="entry name" value="ALPHA-1,3/1,6-MANNOSYLTRANSFERASE ALG2"/>
    <property type="match status" value="1"/>
</dbReference>
<keyword evidence="4" id="KW-0256">Endoplasmic reticulum</keyword>
<comment type="function">
    <text evidence="1 4">Mannosylates Man(2)GlcNAc(2)-dolichol diphosphate and Man(1)GlcNAc(2)-dolichol diphosphate to form Man(3)GlcNAc(2)-dolichol diphosphate.</text>
</comment>
<comment type="catalytic activity">
    <reaction evidence="4">
        <text>an alpha-D-Man-(1-&gt;3)-beta-D-Man-(1-&gt;4)-beta-D-GlcNAc-(1-&gt;4)-alpha-D-GlcNAc-diphospho-di-trans,poly-cis-dolichol + GDP-alpha-D-mannose = an alpha-D-Man-(1-&gt;3)-[alpha-D-Man-(1-&gt;6)]-beta-D-Man-(1-&gt;4)-beta-D-GlcNAc-(1-&gt;4)-alpha-D-GlcNAc-diphospho-di-trans,poly-cis-dolichol + GDP + H(+)</text>
        <dbReference type="Rhea" id="RHEA:29519"/>
        <dbReference type="Rhea" id="RHEA-COMP:19513"/>
        <dbReference type="Rhea" id="RHEA-COMP:19515"/>
        <dbReference type="ChEBI" id="CHEBI:15378"/>
        <dbReference type="ChEBI" id="CHEBI:57527"/>
        <dbReference type="ChEBI" id="CHEBI:58189"/>
        <dbReference type="ChEBI" id="CHEBI:132510"/>
        <dbReference type="ChEBI" id="CHEBI:132511"/>
        <dbReference type="EC" id="2.4.1.257"/>
    </reaction>
    <physiologicalReaction direction="left-to-right" evidence="4">
        <dbReference type="Rhea" id="RHEA:29520"/>
    </physiologicalReaction>
</comment>
<dbReference type="InterPro" id="IPR027054">
    <property type="entry name" value="ALG2"/>
</dbReference>
<comment type="catalytic activity">
    <reaction evidence="4">
        <text>a beta-D-Man-(1-&gt;4)-beta-D-GlcNAc-(1-&gt;4)-alpha-D-GlcNAc-diphospho-di-trans,poly-cis-dolichol + GDP-alpha-D-mannose = an alpha-D-Man-(1-&gt;3)-beta-D-Man-(1-&gt;4)-beta-D-GlcNAc-(1-&gt;4)-alpha-D-GlcNAc-diphospho-di-trans,poly-cis-dolichol + GDP + H(+)</text>
        <dbReference type="Rhea" id="RHEA:29515"/>
        <dbReference type="Rhea" id="RHEA-COMP:19511"/>
        <dbReference type="Rhea" id="RHEA-COMP:19513"/>
        <dbReference type="ChEBI" id="CHEBI:15378"/>
        <dbReference type="ChEBI" id="CHEBI:57527"/>
        <dbReference type="ChEBI" id="CHEBI:58189"/>
        <dbReference type="ChEBI" id="CHEBI:58472"/>
        <dbReference type="ChEBI" id="CHEBI:132510"/>
        <dbReference type="EC" id="2.4.1.132"/>
    </reaction>
    <physiologicalReaction direction="left-to-right" evidence="4">
        <dbReference type="Rhea" id="RHEA:29516"/>
    </physiologicalReaction>
</comment>
<dbReference type="EMBL" id="ML005381">
    <property type="protein sequence ID" value="RKP18733.1"/>
    <property type="molecule type" value="Genomic_DNA"/>
</dbReference>
<comment type="pathway">
    <text evidence="4">Protein modification; protein glycosylation.</text>
</comment>
<sequence>ILVNSKFTLDVFKKTFTRIKKEPFILYPSIDIQSYPSHEECKIFKNRKVILSINRFERKKNISLAIGSFSMIDEKLLNDKNPLLVIAGGYDERLCENVEYFSALYDKCSKHGLHPFQRINKLEDIAPSNRVLLIPSFSKECRDLLLQNATVLIYTPENEHFGIVPIEAMCSEIPVIAINSGGPKESIVDGITGFLAHQNEKAIAEKINLLLSNEKLQREMGRKGRERVNNLFSLKSFAKMLESFIEGLNNHNKVKNK</sequence>
<feature type="non-terminal residue" evidence="6">
    <location>
        <position position="1"/>
    </location>
</feature>
<dbReference type="SUPFAM" id="SSF53756">
    <property type="entry name" value="UDP-Glycosyltransferase/glycogen phosphorylase"/>
    <property type="match status" value="1"/>
</dbReference>
<keyword evidence="3 4" id="KW-0808">Transferase</keyword>
<comment type="similarity">
    <text evidence="4">Belongs to the glycosyltransferase group 1 family.</text>
</comment>
<dbReference type="UniPathway" id="UPA00378"/>
<evidence type="ECO:0000256" key="1">
    <source>
        <dbReference type="ARBA" id="ARBA00003142"/>
    </source>
</evidence>
<name>A0A4P9YGS6_ROZAC</name>
<dbReference type="EC" id="2.4.1.257" evidence="4"/>
<dbReference type="InterPro" id="IPR001296">
    <property type="entry name" value="Glyco_trans_1"/>
</dbReference>
<dbReference type="EC" id="2.4.1.132" evidence="4"/>
<dbReference type="Gene3D" id="3.40.50.2000">
    <property type="entry name" value="Glycogen Phosphorylase B"/>
    <property type="match status" value="1"/>
</dbReference>
<dbReference type="GO" id="GO:0005789">
    <property type="term" value="C:endoplasmic reticulum membrane"/>
    <property type="evidence" value="ECO:0007669"/>
    <property type="project" value="UniProtKB-SubCell"/>
</dbReference>
<dbReference type="GO" id="GO:0102704">
    <property type="term" value="F:GDP-Man:Man(2)GlcNAc(2)-PP-Dol alpha-1,6-mannosyltransferase activity"/>
    <property type="evidence" value="ECO:0007669"/>
    <property type="project" value="UniProtKB-UniRule"/>
</dbReference>
<evidence type="ECO:0000313" key="6">
    <source>
        <dbReference type="EMBL" id="RKP18733.1"/>
    </source>
</evidence>
<protein>
    <recommendedName>
        <fullName evidence="4">Alpha-1,3/1,6-mannosyltransferase ALG2</fullName>
        <ecNumber evidence="4">2.4.1.132</ecNumber>
        <ecNumber evidence="4">2.4.1.257</ecNumber>
    </recommendedName>
    <alternativeName>
        <fullName evidence="4">GDP-Man:Man(1)GlcNAc(2)-PP-Dol alpha-1,3-mannosyltransferase</fullName>
    </alternativeName>
</protein>
<comment type="subcellular location">
    <subcellularLocation>
        <location evidence="4">Endoplasmic reticulum membrane</location>
    </subcellularLocation>
</comment>
<evidence type="ECO:0000256" key="4">
    <source>
        <dbReference type="RuleBase" id="RU367136"/>
    </source>
</evidence>
<accession>A0A4P9YGS6</accession>
<feature type="domain" description="Glycosyl transferase family 1" evidence="5">
    <location>
        <begin position="40"/>
        <end position="227"/>
    </location>
</feature>
<reference evidence="7" key="1">
    <citation type="journal article" date="2018" name="Nat. Microbiol.">
        <title>Leveraging single-cell genomics to expand the fungal tree of life.</title>
        <authorList>
            <person name="Ahrendt S.R."/>
            <person name="Quandt C.A."/>
            <person name="Ciobanu D."/>
            <person name="Clum A."/>
            <person name="Salamov A."/>
            <person name="Andreopoulos B."/>
            <person name="Cheng J.F."/>
            <person name="Woyke T."/>
            <person name="Pelin A."/>
            <person name="Henrissat B."/>
            <person name="Reynolds N.K."/>
            <person name="Benny G.L."/>
            <person name="Smith M.E."/>
            <person name="James T.Y."/>
            <person name="Grigoriev I.V."/>
        </authorList>
    </citation>
    <scope>NUCLEOTIDE SEQUENCE [LARGE SCALE GENOMIC DNA]</scope>
    <source>
        <strain evidence="7">CSF55</strain>
    </source>
</reference>